<organism evidence="2 3">
    <name type="scientific">Mycobacterium adipatum</name>
    <dbReference type="NCBI Taxonomy" id="1682113"/>
    <lineage>
        <taxon>Bacteria</taxon>
        <taxon>Bacillati</taxon>
        <taxon>Actinomycetota</taxon>
        <taxon>Actinomycetes</taxon>
        <taxon>Mycobacteriales</taxon>
        <taxon>Mycobacteriaceae</taxon>
        <taxon>Mycobacterium</taxon>
    </lineage>
</organism>
<gene>
    <name evidence="2" type="ORF">A7U43_19880</name>
</gene>
<keyword evidence="3" id="KW-1185">Reference proteome</keyword>
<dbReference type="OrthoDB" id="4697247at2"/>
<dbReference type="RefSeq" id="WP_067998678.1">
    <property type="nucleotide sequence ID" value="NZ_CP015596.1"/>
</dbReference>
<name>A0A172UR27_9MYCO</name>
<accession>A0A172UR27</accession>
<sequence length="293" mass="32362">MSSPSLARQVDFPAPNGTFDADRAIAAVTAFCTTYDVARNTRYTVVPRLDEALRIAALTGPDRRWRRMARWSGNNDIEGVPETVQLTDERDVLYNRFVAGLPEADWLPPNTVTSVSRWARFSPAMRAAQKVGLGWILPVQREILLVPMPTTRYADSGGRVLHCDTGRPAIEWSDGSGPFYLHGTEFGADLYRTVLGGRLPVPAIAAMRHAGQRAIAMRYLTFDTADAAGAQLLDSGVYRLPLPPRLAGRDRAFAYFTRLGATQSIQWVDAPTIDGDPTDRGREAQQEVSMRNL</sequence>
<evidence type="ECO:0000313" key="3">
    <source>
        <dbReference type="Proteomes" id="UP000077143"/>
    </source>
</evidence>
<reference evidence="2 3" key="1">
    <citation type="submission" date="2016-05" db="EMBL/GenBank/DDBJ databases">
        <title>Complete genome sequence of a phthalic acid esters degrading Mycobacterium sp. YC-RL4.</title>
        <authorList>
            <person name="Ren L."/>
            <person name="Fan S."/>
            <person name="Ruth N."/>
            <person name="Jia Y."/>
            <person name="Wang J."/>
            <person name="Qiao C."/>
        </authorList>
    </citation>
    <scope>NUCLEOTIDE SEQUENCE [LARGE SCALE GENOMIC DNA]</scope>
    <source>
        <strain evidence="2 3">YC-RL4</strain>
    </source>
</reference>
<protein>
    <submittedName>
        <fullName evidence="2">Uncharacterized protein</fullName>
    </submittedName>
</protein>
<dbReference type="AlphaFoldDB" id="A0A172UR27"/>
<proteinExistence type="predicted"/>
<dbReference type="KEGG" id="madi:A7U43_19880"/>
<dbReference type="Proteomes" id="UP000077143">
    <property type="component" value="Chromosome"/>
</dbReference>
<feature type="region of interest" description="Disordered" evidence="1">
    <location>
        <begin position="270"/>
        <end position="293"/>
    </location>
</feature>
<evidence type="ECO:0000256" key="1">
    <source>
        <dbReference type="SAM" id="MobiDB-lite"/>
    </source>
</evidence>
<dbReference type="EMBL" id="CP015596">
    <property type="protein sequence ID" value="ANE81244.1"/>
    <property type="molecule type" value="Genomic_DNA"/>
</dbReference>
<dbReference type="STRING" id="1682113.A7U43_19880"/>
<evidence type="ECO:0000313" key="2">
    <source>
        <dbReference type="EMBL" id="ANE81244.1"/>
    </source>
</evidence>